<accession>A0A0R3ASS5</accession>
<dbReference type="AlphaFoldDB" id="A0A0R3ASS5"/>
<name>A0A0R3ASS5_9PSED</name>
<dbReference type="EMBL" id="JYLN01000003">
    <property type="protein sequence ID" value="KRP73089.1"/>
    <property type="molecule type" value="Genomic_DNA"/>
</dbReference>
<protein>
    <submittedName>
        <fullName evidence="1">Uncharacterized protein</fullName>
    </submittedName>
</protein>
<organism evidence="1 2">
    <name type="scientific">Pseudomonas paralactis</name>
    <dbReference type="NCBI Taxonomy" id="1615673"/>
    <lineage>
        <taxon>Bacteria</taxon>
        <taxon>Pseudomonadati</taxon>
        <taxon>Pseudomonadota</taxon>
        <taxon>Gammaproteobacteria</taxon>
        <taxon>Pseudomonadales</taxon>
        <taxon>Pseudomonadaceae</taxon>
        <taxon>Pseudomonas</taxon>
    </lineage>
</organism>
<evidence type="ECO:0000313" key="1">
    <source>
        <dbReference type="EMBL" id="KRP73089.1"/>
    </source>
</evidence>
<comment type="caution">
    <text evidence="1">The sequence shown here is derived from an EMBL/GenBank/DDBJ whole genome shotgun (WGS) entry which is preliminary data.</text>
</comment>
<reference evidence="1 2" key="1">
    <citation type="submission" date="2015-02" db="EMBL/GenBank/DDBJ databases">
        <title>Two Pseudomonas sp. nov., isolated from raw milk.</title>
        <authorList>
            <person name="Wenning M."/>
            <person name="von Neubeck M."/>
            <person name="Huptas C."/>
            <person name="Scherer S."/>
        </authorList>
    </citation>
    <scope>NUCLEOTIDE SEQUENCE [LARGE SCALE GENOMIC DNA]</scope>
    <source>
        <strain evidence="1 2">DSM 29164</strain>
    </source>
</reference>
<proteinExistence type="predicted"/>
<evidence type="ECO:0000313" key="2">
    <source>
        <dbReference type="Proteomes" id="UP000050852"/>
    </source>
</evidence>
<sequence length="117" mass="13145">MINLQVTLIVSLTTYHASLAIIIYQIGLESLRKSFPPSQLVPFNFLRITKAIGRYTSTVLARHSISLDRDTLLSNITYGTWRMNITVCIFQIISGNESILNNMINDSLRSLLGDASR</sequence>
<gene>
    <name evidence="1" type="ORF">TX23_10030</name>
</gene>
<dbReference type="Proteomes" id="UP000050852">
    <property type="component" value="Unassembled WGS sequence"/>
</dbReference>